<reference evidence="6 7" key="1">
    <citation type="submission" date="2019-06" db="EMBL/GenBank/DDBJ databases">
        <title>Echinicola alkalisoli sp. nov. isolated from saline soil.</title>
        <authorList>
            <person name="Sun J.-Q."/>
            <person name="Xu L."/>
        </authorList>
    </citation>
    <scope>NUCLEOTIDE SEQUENCE [LARGE SCALE GENOMIC DNA]</scope>
    <source>
        <strain evidence="6 7">LN3S3</strain>
    </source>
</reference>
<dbReference type="GO" id="GO:0016020">
    <property type="term" value="C:membrane"/>
    <property type="evidence" value="ECO:0007669"/>
    <property type="project" value="UniProtKB-SubCell"/>
</dbReference>
<feature type="transmembrane region" description="Helical" evidence="5">
    <location>
        <begin position="118"/>
        <end position="141"/>
    </location>
</feature>
<dbReference type="Pfam" id="PF01758">
    <property type="entry name" value="SBF"/>
    <property type="match status" value="1"/>
</dbReference>
<name>A0A514CGP8_9BACT</name>
<dbReference type="KEGG" id="echi:FKX85_08130"/>
<feature type="transmembrane region" description="Helical" evidence="5">
    <location>
        <begin position="331"/>
        <end position="355"/>
    </location>
</feature>
<keyword evidence="2 5" id="KW-0812">Transmembrane</keyword>
<dbReference type="OrthoDB" id="9806785at2"/>
<protein>
    <submittedName>
        <fullName evidence="6">Bile acid:sodium symporter family protein</fullName>
    </submittedName>
</protein>
<evidence type="ECO:0000256" key="5">
    <source>
        <dbReference type="SAM" id="Phobius"/>
    </source>
</evidence>
<feature type="transmembrane region" description="Helical" evidence="5">
    <location>
        <begin position="243"/>
        <end position="265"/>
    </location>
</feature>
<evidence type="ECO:0000256" key="4">
    <source>
        <dbReference type="ARBA" id="ARBA00023136"/>
    </source>
</evidence>
<dbReference type="EMBL" id="CP041253">
    <property type="protein sequence ID" value="QDH79005.1"/>
    <property type="molecule type" value="Genomic_DNA"/>
</dbReference>
<proteinExistence type="predicted"/>
<dbReference type="Gene3D" id="1.20.1530.20">
    <property type="match status" value="1"/>
</dbReference>
<dbReference type="PANTHER" id="PTHR10361:SF28">
    <property type="entry name" value="P3 PROTEIN-RELATED"/>
    <property type="match status" value="1"/>
</dbReference>
<evidence type="ECO:0000313" key="7">
    <source>
        <dbReference type="Proteomes" id="UP000316614"/>
    </source>
</evidence>
<evidence type="ECO:0000256" key="3">
    <source>
        <dbReference type="ARBA" id="ARBA00022989"/>
    </source>
</evidence>
<dbReference type="RefSeq" id="WP_141614257.1">
    <property type="nucleotide sequence ID" value="NZ_CP041253.1"/>
</dbReference>
<dbReference type="PANTHER" id="PTHR10361">
    <property type="entry name" value="SODIUM-BILE ACID COTRANSPORTER"/>
    <property type="match status" value="1"/>
</dbReference>
<gene>
    <name evidence="6" type="ORF">FKX85_08130</name>
</gene>
<accession>A0A514CGP8</accession>
<feature type="transmembrane region" description="Helical" evidence="5">
    <location>
        <begin position="147"/>
        <end position="167"/>
    </location>
</feature>
<evidence type="ECO:0000313" key="6">
    <source>
        <dbReference type="EMBL" id="QDH79005.1"/>
    </source>
</evidence>
<keyword evidence="7" id="KW-1185">Reference proteome</keyword>
<comment type="subcellular location">
    <subcellularLocation>
        <location evidence="1">Membrane</location>
        <topology evidence="1">Multi-pass membrane protein</topology>
    </subcellularLocation>
</comment>
<dbReference type="AlphaFoldDB" id="A0A514CGP8"/>
<evidence type="ECO:0000256" key="2">
    <source>
        <dbReference type="ARBA" id="ARBA00022692"/>
    </source>
</evidence>
<feature type="transmembrane region" description="Helical" evidence="5">
    <location>
        <begin position="174"/>
        <end position="196"/>
    </location>
</feature>
<feature type="transmembrane region" description="Helical" evidence="5">
    <location>
        <begin position="33"/>
        <end position="50"/>
    </location>
</feature>
<feature type="transmembrane region" description="Helical" evidence="5">
    <location>
        <begin position="208"/>
        <end position="231"/>
    </location>
</feature>
<feature type="transmembrane region" description="Helical" evidence="5">
    <location>
        <begin position="277"/>
        <end position="296"/>
    </location>
</feature>
<dbReference type="Proteomes" id="UP000316614">
    <property type="component" value="Chromosome"/>
</dbReference>
<feature type="transmembrane region" description="Helical" evidence="5">
    <location>
        <begin position="87"/>
        <end position="106"/>
    </location>
</feature>
<dbReference type="InterPro" id="IPR004710">
    <property type="entry name" value="Bilac:Na_transpt"/>
</dbReference>
<sequence length="436" mass="47574">MLRIRKFLLMCSPVVLLVFIIALALGYADVWKIAAVMFSVLFSLGLGASEKFKGYQYTAWIVTAVVAGMIYPDAFLHWGEVDLRNKWLILIVVQAVMFGMGIQMSLRDFSNLASTGKGVLVGLLSQFSIMPLVGFMLTRMFDFDPEIAAGIILMGACSSGLASNVMVYLARANLVLSVTVTAMATMLAPLMTPFWMKTLAGALIEIEFFGMMINIIKIVLVPIGAALLHDYLKMAGKKVKSSIYMVAGAFAVYLLALPLGLWQAFVDMTTAETLQSIEILSFFMGAVVFGVVYHLCTHQIKRLDRLMPYVSMFGIVYFTTVTTAAGRDNLLQVGTLLFVASVIHNGLGYFFGYWLSRLLGLDVPSARAMALEVGLQNGGMASGLAGSMGKLATVGLAPAVFSPWMNISGSILANYWRKKSLKRDAELDEKLNSQNN</sequence>
<feature type="transmembrane region" description="Helical" evidence="5">
    <location>
        <begin position="7"/>
        <end position="27"/>
    </location>
</feature>
<keyword evidence="4 5" id="KW-0472">Membrane</keyword>
<dbReference type="InterPro" id="IPR038770">
    <property type="entry name" value="Na+/solute_symporter_sf"/>
</dbReference>
<evidence type="ECO:0000256" key="1">
    <source>
        <dbReference type="ARBA" id="ARBA00004141"/>
    </source>
</evidence>
<keyword evidence="3 5" id="KW-1133">Transmembrane helix</keyword>
<dbReference type="InterPro" id="IPR002657">
    <property type="entry name" value="BilAc:Na_symport/Acr3"/>
</dbReference>
<organism evidence="6 7">
    <name type="scientific">Echinicola soli</name>
    <dbReference type="NCBI Taxonomy" id="2591634"/>
    <lineage>
        <taxon>Bacteria</taxon>
        <taxon>Pseudomonadati</taxon>
        <taxon>Bacteroidota</taxon>
        <taxon>Cytophagia</taxon>
        <taxon>Cytophagales</taxon>
        <taxon>Cyclobacteriaceae</taxon>
        <taxon>Echinicola</taxon>
    </lineage>
</organism>
<feature type="transmembrane region" description="Helical" evidence="5">
    <location>
        <begin position="57"/>
        <end position="75"/>
    </location>
</feature>